<dbReference type="InterPro" id="IPR050250">
    <property type="entry name" value="Macrolide_Exporter_MacB"/>
</dbReference>
<feature type="transmembrane region" description="Helical" evidence="7">
    <location>
        <begin position="300"/>
        <end position="325"/>
    </location>
</feature>
<dbReference type="PANTHER" id="PTHR30572">
    <property type="entry name" value="MEMBRANE COMPONENT OF TRANSPORTER-RELATED"/>
    <property type="match status" value="1"/>
</dbReference>
<dbReference type="Pfam" id="PF12704">
    <property type="entry name" value="MacB_PCD"/>
    <property type="match status" value="1"/>
</dbReference>
<feature type="transmembrane region" description="Helical" evidence="7">
    <location>
        <begin position="345"/>
        <end position="368"/>
    </location>
</feature>
<dbReference type="GO" id="GO:0005886">
    <property type="term" value="C:plasma membrane"/>
    <property type="evidence" value="ECO:0007669"/>
    <property type="project" value="UniProtKB-SubCell"/>
</dbReference>
<evidence type="ECO:0000313" key="11">
    <source>
        <dbReference type="Proteomes" id="UP000184010"/>
    </source>
</evidence>
<sequence>MYKIITLLKRQFIAHTVSIIFLLIGFIVSILLISIGTSAVFGLKQAAIMKENATPQNALAMTYAFSKKSSFDDHLEIIKNISVNSGVMVGNHSLYFNEDKSKHPLTAIFFQKESKWTYPYYDGRYFKTSEIDQGASVILIGKNLLGLTHKRDGIKYLDIEGEEYEVIGLIGVKNQYTTWDSRILMPLTSVPESTRSEIESSGCNMILYNDEKLPMDDFNTLKDKILQVDKDAMITAEELNAGSENIIIDLFAQKDSLVIFTLLVYVIALINLVNITSYWINDRRYEIGVRKAFGHTNIQVAMMLFSEMFLVLLTGCIIALVLHMLLNQILSNMLDYPSAVTYVNWLTAILFTMASSLAATIIPIIKAMKIQPIEIMRK</sequence>
<protein>
    <submittedName>
        <fullName evidence="10">Putative ABC transport system permease protein</fullName>
    </submittedName>
</protein>
<keyword evidence="11" id="KW-1185">Reference proteome</keyword>
<gene>
    <name evidence="10" type="ORF">SAMN02745215_02310</name>
</gene>
<dbReference type="InterPro" id="IPR025857">
    <property type="entry name" value="MacB_PCD"/>
</dbReference>
<keyword evidence="4 7" id="KW-1133">Transmembrane helix</keyword>
<feature type="domain" description="MacB-like periplasmic core" evidence="9">
    <location>
        <begin position="21"/>
        <end position="195"/>
    </location>
</feature>
<keyword evidence="5 7" id="KW-0472">Membrane</keyword>
<dbReference type="Pfam" id="PF02687">
    <property type="entry name" value="FtsX"/>
    <property type="match status" value="1"/>
</dbReference>
<dbReference type="RefSeq" id="WP_072772735.1">
    <property type="nucleotide sequence ID" value="NZ_FRDN01000007.1"/>
</dbReference>
<dbReference type="InterPro" id="IPR003838">
    <property type="entry name" value="ABC3_permease_C"/>
</dbReference>
<evidence type="ECO:0000256" key="6">
    <source>
        <dbReference type="ARBA" id="ARBA00038076"/>
    </source>
</evidence>
<comment type="subcellular location">
    <subcellularLocation>
        <location evidence="1">Cell membrane</location>
        <topology evidence="1">Multi-pass membrane protein</topology>
    </subcellularLocation>
</comment>
<keyword evidence="2" id="KW-1003">Cell membrane</keyword>
<dbReference type="GO" id="GO:0022857">
    <property type="term" value="F:transmembrane transporter activity"/>
    <property type="evidence" value="ECO:0007669"/>
    <property type="project" value="TreeGrafter"/>
</dbReference>
<dbReference type="EMBL" id="FRDN01000007">
    <property type="protein sequence ID" value="SHN72470.1"/>
    <property type="molecule type" value="Genomic_DNA"/>
</dbReference>
<dbReference type="PANTHER" id="PTHR30572:SF4">
    <property type="entry name" value="ABC TRANSPORTER PERMEASE YTRF"/>
    <property type="match status" value="1"/>
</dbReference>
<dbReference type="Proteomes" id="UP000184010">
    <property type="component" value="Unassembled WGS sequence"/>
</dbReference>
<evidence type="ECO:0000259" key="9">
    <source>
        <dbReference type="Pfam" id="PF12704"/>
    </source>
</evidence>
<organism evidence="10 11">
    <name type="scientific">Desulfitobacterium chlororespirans DSM 11544</name>
    <dbReference type="NCBI Taxonomy" id="1121395"/>
    <lineage>
        <taxon>Bacteria</taxon>
        <taxon>Bacillati</taxon>
        <taxon>Bacillota</taxon>
        <taxon>Clostridia</taxon>
        <taxon>Eubacteriales</taxon>
        <taxon>Desulfitobacteriaceae</taxon>
        <taxon>Desulfitobacterium</taxon>
    </lineage>
</organism>
<dbReference type="STRING" id="1121395.SAMN02745215_02310"/>
<name>A0A1M7TP51_9FIRM</name>
<comment type="similarity">
    <text evidence="6">Belongs to the ABC-4 integral membrane protein family.</text>
</comment>
<accession>A0A1M7TP51</accession>
<feature type="domain" description="ABC3 transporter permease C-terminal" evidence="8">
    <location>
        <begin position="259"/>
        <end position="372"/>
    </location>
</feature>
<evidence type="ECO:0000256" key="5">
    <source>
        <dbReference type="ARBA" id="ARBA00023136"/>
    </source>
</evidence>
<evidence type="ECO:0000256" key="1">
    <source>
        <dbReference type="ARBA" id="ARBA00004651"/>
    </source>
</evidence>
<keyword evidence="3 7" id="KW-0812">Transmembrane</keyword>
<evidence type="ECO:0000256" key="2">
    <source>
        <dbReference type="ARBA" id="ARBA00022475"/>
    </source>
</evidence>
<evidence type="ECO:0000256" key="4">
    <source>
        <dbReference type="ARBA" id="ARBA00022989"/>
    </source>
</evidence>
<reference evidence="11" key="1">
    <citation type="submission" date="2016-12" db="EMBL/GenBank/DDBJ databases">
        <authorList>
            <person name="Varghese N."/>
            <person name="Submissions S."/>
        </authorList>
    </citation>
    <scope>NUCLEOTIDE SEQUENCE [LARGE SCALE GENOMIC DNA]</scope>
    <source>
        <strain evidence="11">DSM 11544</strain>
    </source>
</reference>
<dbReference type="AlphaFoldDB" id="A0A1M7TP51"/>
<feature type="transmembrane region" description="Helical" evidence="7">
    <location>
        <begin position="12"/>
        <end position="35"/>
    </location>
</feature>
<evidence type="ECO:0000313" key="10">
    <source>
        <dbReference type="EMBL" id="SHN72470.1"/>
    </source>
</evidence>
<evidence type="ECO:0000256" key="3">
    <source>
        <dbReference type="ARBA" id="ARBA00022692"/>
    </source>
</evidence>
<proteinExistence type="inferred from homology"/>
<evidence type="ECO:0000259" key="8">
    <source>
        <dbReference type="Pfam" id="PF02687"/>
    </source>
</evidence>
<evidence type="ECO:0000256" key="7">
    <source>
        <dbReference type="SAM" id="Phobius"/>
    </source>
</evidence>
<feature type="transmembrane region" description="Helical" evidence="7">
    <location>
        <begin position="257"/>
        <end position="280"/>
    </location>
</feature>